<reference evidence="1" key="1">
    <citation type="submission" date="2020-11" db="EMBL/GenBank/DDBJ databases">
        <authorList>
            <consortium name="DOE Joint Genome Institute"/>
            <person name="Ahrendt S."/>
            <person name="Riley R."/>
            <person name="Andreopoulos W."/>
            <person name="Labutti K."/>
            <person name="Pangilinan J."/>
            <person name="Ruiz-Duenas F.J."/>
            <person name="Barrasa J.M."/>
            <person name="Sanchez-Garcia M."/>
            <person name="Camarero S."/>
            <person name="Miyauchi S."/>
            <person name="Serrano A."/>
            <person name="Linde D."/>
            <person name="Babiker R."/>
            <person name="Drula E."/>
            <person name="Ayuso-Fernandez I."/>
            <person name="Pacheco R."/>
            <person name="Padilla G."/>
            <person name="Ferreira P."/>
            <person name="Barriuso J."/>
            <person name="Kellner H."/>
            <person name="Castanera R."/>
            <person name="Alfaro M."/>
            <person name="Ramirez L."/>
            <person name="Pisabarro A.G."/>
            <person name="Kuo A."/>
            <person name="Tritt A."/>
            <person name="Lipzen A."/>
            <person name="He G."/>
            <person name="Yan M."/>
            <person name="Ng V."/>
            <person name="Cullen D."/>
            <person name="Martin F."/>
            <person name="Rosso M.-N."/>
            <person name="Henrissat B."/>
            <person name="Hibbett D."/>
            <person name="Martinez A.T."/>
            <person name="Grigoriev I.V."/>
        </authorList>
    </citation>
    <scope>NUCLEOTIDE SEQUENCE</scope>
    <source>
        <strain evidence="1">CBS 506.95</strain>
    </source>
</reference>
<sequence length="269" mass="30241">MVLQSGDRTGFLAVLTHPYESSNEDNNPRSSLPLTEFHDWYESEHIPLRLNHLEQFLCGARYKAISSSKQSLETNAPDWLALYLLSSPDIFTQSVYTSLREKRSEREKDVMKRIEVLVRITGEVLAVNSPPQDGNNKTGTGFEPGLPSPWVLTHELLLDDDELAKETLATWNNPGDAYSSHSLIRSHLIKVLESGVARFGLGVSEPRDDPHGLKSGYWIVHEFATKDGAEVFAKKSLGSTSTQRDKVEWTLWEVYKAYPCIAQGNLKPN</sequence>
<gene>
    <name evidence="1" type="ORF">CPB83DRAFT_904471</name>
</gene>
<dbReference type="EMBL" id="MU157835">
    <property type="protein sequence ID" value="KAF9531340.1"/>
    <property type="molecule type" value="Genomic_DNA"/>
</dbReference>
<dbReference type="Proteomes" id="UP000807306">
    <property type="component" value="Unassembled WGS sequence"/>
</dbReference>
<accession>A0A9P6EM12</accession>
<protein>
    <submittedName>
        <fullName evidence="1">Uncharacterized protein</fullName>
    </submittedName>
</protein>
<dbReference type="OrthoDB" id="2851338at2759"/>
<organism evidence="1 2">
    <name type="scientific">Crepidotus variabilis</name>
    <dbReference type="NCBI Taxonomy" id="179855"/>
    <lineage>
        <taxon>Eukaryota</taxon>
        <taxon>Fungi</taxon>
        <taxon>Dikarya</taxon>
        <taxon>Basidiomycota</taxon>
        <taxon>Agaricomycotina</taxon>
        <taxon>Agaricomycetes</taxon>
        <taxon>Agaricomycetidae</taxon>
        <taxon>Agaricales</taxon>
        <taxon>Agaricineae</taxon>
        <taxon>Crepidotaceae</taxon>
        <taxon>Crepidotus</taxon>
    </lineage>
</organism>
<evidence type="ECO:0000313" key="1">
    <source>
        <dbReference type="EMBL" id="KAF9531340.1"/>
    </source>
</evidence>
<proteinExistence type="predicted"/>
<evidence type="ECO:0000313" key="2">
    <source>
        <dbReference type="Proteomes" id="UP000807306"/>
    </source>
</evidence>
<keyword evidence="2" id="KW-1185">Reference proteome</keyword>
<comment type="caution">
    <text evidence="1">The sequence shown here is derived from an EMBL/GenBank/DDBJ whole genome shotgun (WGS) entry which is preliminary data.</text>
</comment>
<name>A0A9P6EM12_9AGAR</name>
<dbReference type="AlphaFoldDB" id="A0A9P6EM12"/>